<name>A0A2C6LJ72_9APIC</name>
<keyword evidence="2" id="KW-1185">Reference proteome</keyword>
<proteinExistence type="predicted"/>
<protein>
    <submittedName>
        <fullName evidence="1">Uncharacterized protein</fullName>
    </submittedName>
</protein>
<feature type="non-terminal residue" evidence="1">
    <location>
        <position position="1"/>
    </location>
</feature>
<reference evidence="1 2" key="1">
    <citation type="journal article" date="2017" name="Int. J. Parasitol.">
        <title>The genome of the protozoan parasite Cystoisospora suis and a reverse vaccinology approach to identify vaccine candidates.</title>
        <authorList>
            <person name="Palmieri N."/>
            <person name="Shrestha A."/>
            <person name="Ruttkowski B."/>
            <person name="Beck T."/>
            <person name="Vogl C."/>
            <person name="Tomley F."/>
            <person name="Blake D.P."/>
            <person name="Joachim A."/>
        </authorList>
    </citation>
    <scope>NUCLEOTIDE SEQUENCE [LARGE SCALE GENOMIC DNA]</scope>
    <source>
        <strain evidence="1 2">Wien I</strain>
    </source>
</reference>
<dbReference type="AlphaFoldDB" id="A0A2C6LJ72"/>
<comment type="caution">
    <text evidence="1">The sequence shown here is derived from an EMBL/GenBank/DDBJ whole genome shotgun (WGS) entry which is preliminary data.</text>
</comment>
<organism evidence="1 2">
    <name type="scientific">Cystoisospora suis</name>
    <dbReference type="NCBI Taxonomy" id="483139"/>
    <lineage>
        <taxon>Eukaryota</taxon>
        <taxon>Sar</taxon>
        <taxon>Alveolata</taxon>
        <taxon>Apicomplexa</taxon>
        <taxon>Conoidasida</taxon>
        <taxon>Coccidia</taxon>
        <taxon>Eucoccidiorida</taxon>
        <taxon>Eimeriorina</taxon>
        <taxon>Sarcocystidae</taxon>
        <taxon>Cystoisospora</taxon>
    </lineage>
</organism>
<sequence>RGQTETTLEVNRNAVAPIVAPCQCWHAGWCAIFCDRAGFGARRGVGAPQVNWHSLTGVFLSWSKVDPRKLAHGPPAREDAIFCQGYCTNCQALRFDRCCCSCCWRACDLAIPTTPLEEIPRAALMPKLDHWLIREGLNVA</sequence>
<gene>
    <name evidence="1" type="ORF">CSUI_000009</name>
</gene>
<dbReference type="Proteomes" id="UP000221165">
    <property type="component" value="Unassembled WGS sequence"/>
</dbReference>
<dbReference type="VEuPathDB" id="ToxoDB:CSUI_000009"/>
<dbReference type="RefSeq" id="XP_067927781.1">
    <property type="nucleotide sequence ID" value="XM_068060244.1"/>
</dbReference>
<evidence type="ECO:0000313" key="1">
    <source>
        <dbReference type="EMBL" id="PHJ26136.1"/>
    </source>
</evidence>
<dbReference type="GeneID" id="94423455"/>
<accession>A0A2C6LJ72</accession>
<evidence type="ECO:0000313" key="2">
    <source>
        <dbReference type="Proteomes" id="UP000221165"/>
    </source>
</evidence>
<dbReference type="EMBL" id="MIGC01000011">
    <property type="protein sequence ID" value="PHJ26136.1"/>
    <property type="molecule type" value="Genomic_DNA"/>
</dbReference>